<feature type="region of interest" description="Disordered" evidence="2">
    <location>
        <begin position="1"/>
        <end position="57"/>
    </location>
</feature>
<feature type="region of interest" description="Disordered" evidence="2">
    <location>
        <begin position="126"/>
        <end position="209"/>
    </location>
</feature>
<evidence type="ECO:0000313" key="3">
    <source>
        <dbReference type="Proteomes" id="UP000887540"/>
    </source>
</evidence>
<proteinExistence type="predicted"/>
<keyword evidence="1" id="KW-0175">Coiled coil</keyword>
<feature type="region of interest" description="Disordered" evidence="2">
    <location>
        <begin position="76"/>
        <end position="108"/>
    </location>
</feature>
<dbReference type="WBParaSite" id="ACRNAN_Path_953.g3667.t1">
    <property type="protein sequence ID" value="ACRNAN_Path_953.g3667.t1"/>
    <property type="gene ID" value="ACRNAN_Path_953.g3667"/>
</dbReference>
<dbReference type="AlphaFoldDB" id="A0A914CDV1"/>
<feature type="coiled-coil region" evidence="1">
    <location>
        <begin position="211"/>
        <end position="287"/>
    </location>
</feature>
<dbReference type="Proteomes" id="UP000887540">
    <property type="component" value="Unplaced"/>
</dbReference>
<reference evidence="4" key="1">
    <citation type="submission" date="2022-11" db="UniProtKB">
        <authorList>
            <consortium name="WormBaseParasite"/>
        </authorList>
    </citation>
    <scope>IDENTIFICATION</scope>
</reference>
<keyword evidence="3" id="KW-1185">Reference proteome</keyword>
<name>A0A914CDV1_9BILA</name>
<organism evidence="3 4">
    <name type="scientific">Acrobeloides nanus</name>
    <dbReference type="NCBI Taxonomy" id="290746"/>
    <lineage>
        <taxon>Eukaryota</taxon>
        <taxon>Metazoa</taxon>
        <taxon>Ecdysozoa</taxon>
        <taxon>Nematoda</taxon>
        <taxon>Chromadorea</taxon>
        <taxon>Rhabditida</taxon>
        <taxon>Tylenchina</taxon>
        <taxon>Cephalobomorpha</taxon>
        <taxon>Cephaloboidea</taxon>
        <taxon>Cephalobidae</taxon>
        <taxon>Acrobeloides</taxon>
    </lineage>
</organism>
<protein>
    <submittedName>
        <fullName evidence="4">Uncharacterized protein</fullName>
    </submittedName>
</protein>
<feature type="compositionally biased region" description="Basic and acidic residues" evidence="2">
    <location>
        <begin position="15"/>
        <end position="43"/>
    </location>
</feature>
<evidence type="ECO:0000256" key="2">
    <source>
        <dbReference type="SAM" id="MobiDB-lite"/>
    </source>
</evidence>
<evidence type="ECO:0000256" key="1">
    <source>
        <dbReference type="SAM" id="Coils"/>
    </source>
</evidence>
<evidence type="ECO:0000313" key="4">
    <source>
        <dbReference type="WBParaSite" id="ACRNAN_Path_953.g3667.t1"/>
    </source>
</evidence>
<feature type="compositionally biased region" description="Polar residues" evidence="2">
    <location>
        <begin position="131"/>
        <end position="161"/>
    </location>
</feature>
<accession>A0A914CDV1</accession>
<sequence length="598" mass="68781">MSSFVRFFTKRKSHKEKDGEKEENNQFPNRDRPGRYSLRESSQKHHNSNNNPYVNTMAIMDPETWQKPAAPYRILTEPRTKRPVQSCPGGVAQPSTSKPPPSYRSNAKRDLSTHFEQEMSQDLGSSILCRPTTSSNWQNQSDSLRNRSNQRAGTMNNTFRQRNALDKTLQNSTSEYGSADPSPTMPFPQVDDTSFTDGDSDTDSAMPAHLIRHYEKEMRKLKRKARDYKERAIRYKEEAYHYRQMMNELYTRIERYEESLQREQNISRQLNSRVREANMKINELKRVIGDRQDLVSRNLCPNCVYSGAGEAMCSRTELHMNSPNLAFNQLSNPLNLIPENSMFSPRFSHNNDSADEIKNFRTVESGSDRDHDQIENIEPARDASTNSYLLVDDEIGLNKRPIPLVQEEPPALSKPNPIYENFLNMCSARENNDDTIHVEVEENVDQGSMTSSTMTPMKMRRSFSDSDLNALAQMSIEQNTSSPIVQNGNPQRRPCTPMHRFGSGMHLHKRSRKFRHLSTDEDTSSLSSDEELVKVIEKQLRRKGGDVVRFRPPRKAVTKKFFSRFGPNERRAIEQFEYLHDLTTDISGLGSPDPSPKP</sequence>